<dbReference type="RefSeq" id="WP_114179284.1">
    <property type="nucleotide sequence ID" value="NZ_CP024903.1"/>
</dbReference>
<accession>A0A2Z5N292</accession>
<name>A0A2Z5N292_BURPY</name>
<dbReference type="SUPFAM" id="SSF53474">
    <property type="entry name" value="alpha/beta-Hydrolases"/>
    <property type="match status" value="1"/>
</dbReference>
<dbReference type="PANTHER" id="PTHR47751:SF1">
    <property type="entry name" value="SUPERFAMILY HYDROLASE, PUTATIVE (AFU_ORTHOLOGUE AFUA_2G16580)-RELATED"/>
    <property type="match status" value="1"/>
</dbReference>
<evidence type="ECO:0000313" key="3">
    <source>
        <dbReference type="Proteomes" id="UP000253104"/>
    </source>
</evidence>
<dbReference type="Gene3D" id="1.10.10.800">
    <property type="match status" value="1"/>
</dbReference>
<dbReference type="PANTHER" id="PTHR47751">
    <property type="entry name" value="SUPERFAMILY HYDROLASE, PUTATIVE (AFU_ORTHOLOGUE AFUA_2G16580)-RELATED"/>
    <property type="match status" value="1"/>
</dbReference>
<reference evidence="2 3" key="1">
    <citation type="journal article" date="2018" name="ISME J.">
        <title>Involvement of Burkholderiaceae and sulfurous volatiles in disease-suppressive soils.</title>
        <authorList>
            <person name="Carrion V.J."/>
            <person name="Cordovez V."/>
            <person name="Tyc O."/>
            <person name="Etalo D.W."/>
            <person name="de Bruijn I."/>
            <person name="de Jager V.C."/>
            <person name="Medema M.H."/>
            <person name="Eberl L."/>
            <person name="Raaijmakers J.M."/>
        </authorList>
    </citation>
    <scope>NUCLEOTIDE SEQUENCE [LARGE SCALE GENOMIC DNA]</scope>
    <source>
        <strain evidence="3">mHSR5</strain>
    </source>
</reference>
<sequence>MSTSNIKSVTYPNLGWDTAADLYFPPGFDESKQYPAIVSTHPIGSCKEQTAGNIYAKGLAEEGFVVLVHDASFQGASGGTPRFIEDPSIRVSDIRFAVDYLQSLPYVDAGRIGAIGVCGGGAYTVHAGITDHRIKALVSITGVNYGRLIREGFANFKPLEFAENMAAMRTAEAQGGGRHVANLLPDSVEAGKKAGITDIDVLEATEYYKTARGQQPNGATSQLMSFSSAAMGWDAFLNAEVLLTQPLLVVIGDKPGGFGAYRDGWEIYSRAGSKNKQIVVAEGWSHYELYDKPEPVGIAMKKVVPFFKETL</sequence>
<feature type="domain" description="Dienelactone hydrolase" evidence="1">
    <location>
        <begin position="31"/>
        <end position="142"/>
    </location>
</feature>
<dbReference type="GO" id="GO:0016787">
    <property type="term" value="F:hydrolase activity"/>
    <property type="evidence" value="ECO:0007669"/>
    <property type="project" value="UniProtKB-KW"/>
</dbReference>
<dbReference type="OrthoDB" id="9805123at2"/>
<dbReference type="Gene3D" id="3.40.50.1820">
    <property type="entry name" value="alpha/beta hydrolase"/>
    <property type="match status" value="1"/>
</dbReference>
<dbReference type="Proteomes" id="UP000253104">
    <property type="component" value="Chromosome mHSR5_B"/>
</dbReference>
<gene>
    <name evidence="2" type="ORF">CUJ89_20355</name>
</gene>
<dbReference type="InterPro" id="IPR051411">
    <property type="entry name" value="Polyketide_trans_af380"/>
</dbReference>
<proteinExistence type="predicted"/>
<dbReference type="InterPro" id="IPR029058">
    <property type="entry name" value="AB_hydrolase_fold"/>
</dbReference>
<evidence type="ECO:0000259" key="1">
    <source>
        <dbReference type="Pfam" id="PF01738"/>
    </source>
</evidence>
<protein>
    <submittedName>
        <fullName evidence="2">Alpha/beta hydrolase</fullName>
    </submittedName>
</protein>
<dbReference type="EMBL" id="CP024903">
    <property type="protein sequence ID" value="AXF22857.1"/>
    <property type="molecule type" value="Genomic_DNA"/>
</dbReference>
<dbReference type="AlphaFoldDB" id="A0A2Z5N292"/>
<dbReference type="InterPro" id="IPR002925">
    <property type="entry name" value="Dienelactn_hydro"/>
</dbReference>
<organism evidence="2 3">
    <name type="scientific">Burkholderia pyrrocinia</name>
    <name type="common">Pseudomonas pyrrocinia</name>
    <dbReference type="NCBI Taxonomy" id="60550"/>
    <lineage>
        <taxon>Bacteria</taxon>
        <taxon>Pseudomonadati</taxon>
        <taxon>Pseudomonadota</taxon>
        <taxon>Betaproteobacteria</taxon>
        <taxon>Burkholderiales</taxon>
        <taxon>Burkholderiaceae</taxon>
        <taxon>Burkholderia</taxon>
        <taxon>Burkholderia cepacia complex</taxon>
    </lineage>
</organism>
<keyword evidence="2" id="KW-0378">Hydrolase</keyword>
<dbReference type="Pfam" id="PF01738">
    <property type="entry name" value="DLH"/>
    <property type="match status" value="1"/>
</dbReference>
<evidence type="ECO:0000313" key="2">
    <source>
        <dbReference type="EMBL" id="AXF22857.1"/>
    </source>
</evidence>